<dbReference type="RefSeq" id="WP_128385455.1">
    <property type="nucleotide sequence ID" value="NZ_CP035033.1"/>
</dbReference>
<evidence type="ECO:0000313" key="5">
    <source>
        <dbReference type="Proteomes" id="UP000285478"/>
    </source>
</evidence>
<dbReference type="KEGG" id="htr:EPV75_11245"/>
<keyword evidence="5" id="KW-1185">Reference proteome</keyword>
<evidence type="ECO:0008006" key="6">
    <source>
        <dbReference type="Google" id="ProtNLM"/>
    </source>
</evidence>
<proteinExistence type="inferred from homology"/>
<evidence type="ECO:0000256" key="3">
    <source>
        <dbReference type="ARBA" id="ARBA00022729"/>
    </source>
</evidence>
<comment type="subcellular location">
    <subcellularLocation>
        <location evidence="1">Periplasm</location>
    </subcellularLocation>
</comment>
<protein>
    <recommendedName>
        <fullName evidence="6">SsuA/THI5-like domain-containing protein</fullName>
    </recommendedName>
</protein>
<dbReference type="EMBL" id="CP035033">
    <property type="protein sequence ID" value="QAB16196.1"/>
    <property type="molecule type" value="Genomic_DNA"/>
</dbReference>
<dbReference type="PANTHER" id="PTHR30024:SF47">
    <property type="entry name" value="TAURINE-BINDING PERIPLASMIC PROTEIN"/>
    <property type="match status" value="1"/>
</dbReference>
<reference evidence="4 5" key="1">
    <citation type="journal article" date="2018" name="Environ. Microbiol.">
        <title>Genomes of ubiquitous marine and hypersaline Hydrogenovibrio, Thiomicrorhabdus and Thiomicrospira spp. encode a diversity of mechanisms to sustain chemolithoautotrophy in heterogeneous environments.</title>
        <authorList>
            <person name="Scott K.M."/>
            <person name="Williams J."/>
            <person name="Porter C.M.B."/>
            <person name="Russel S."/>
            <person name="Harmer T.L."/>
            <person name="Paul J.H."/>
            <person name="Antonen K.M."/>
            <person name="Bridges M.K."/>
            <person name="Camper G.J."/>
            <person name="Campla C.K."/>
            <person name="Casella L.G."/>
            <person name="Chase E."/>
            <person name="Conrad J.W."/>
            <person name="Cruz M.C."/>
            <person name="Dunlap D.S."/>
            <person name="Duran L."/>
            <person name="Fahsbender E.M."/>
            <person name="Goldsmith D.B."/>
            <person name="Keeley R.F."/>
            <person name="Kondoff M.R."/>
            <person name="Kussy B.I."/>
            <person name="Lane M.K."/>
            <person name="Lawler S."/>
            <person name="Leigh B.A."/>
            <person name="Lewis C."/>
            <person name="Lostal L.M."/>
            <person name="Marking D."/>
            <person name="Mancera P.A."/>
            <person name="McClenthan E.C."/>
            <person name="McIntyre E.A."/>
            <person name="Mine J.A."/>
            <person name="Modi S."/>
            <person name="Moore B.D."/>
            <person name="Morgan W.A."/>
            <person name="Nelson K.M."/>
            <person name="Nguyen K.N."/>
            <person name="Ogburn N."/>
            <person name="Parrino D.G."/>
            <person name="Pedapudi A.D."/>
            <person name="Pelham R.P."/>
            <person name="Preece A.M."/>
            <person name="Rampersad E.A."/>
            <person name="Richardson J.C."/>
            <person name="Rodgers C.M."/>
            <person name="Schaffer B.L."/>
            <person name="Sheridan N.E."/>
            <person name="Solone M.R."/>
            <person name="Staley Z.R."/>
            <person name="Tabuchi M."/>
            <person name="Waide R.J."/>
            <person name="Wanjugi P.W."/>
            <person name="Young S."/>
            <person name="Clum A."/>
            <person name="Daum C."/>
            <person name="Huntemann M."/>
            <person name="Ivanova N."/>
            <person name="Kyrpides N."/>
            <person name="Mikhailova N."/>
            <person name="Palaniappan K."/>
            <person name="Pillay M."/>
            <person name="Reddy T.B.K."/>
            <person name="Shapiro N."/>
            <person name="Stamatis D."/>
            <person name="Varghese N."/>
            <person name="Woyke T."/>
            <person name="Boden R."/>
            <person name="Freyermuth S.K."/>
            <person name="Kerfeld C.A."/>
        </authorList>
    </citation>
    <scope>NUCLEOTIDE SEQUENCE [LARGE SCALE GENOMIC DNA]</scope>
    <source>
        <strain evidence="4 5">JR-2</strain>
    </source>
</reference>
<dbReference type="Proteomes" id="UP000285478">
    <property type="component" value="Chromosome"/>
</dbReference>
<comment type="similarity">
    <text evidence="2">Belongs to the bacterial solute-binding protein SsuA/TauA family.</text>
</comment>
<accession>A0A410H5N2</accession>
<gene>
    <name evidence="4" type="ORF">EPV75_11245</name>
</gene>
<sequence length="293" mass="33251">MINIIKAVLLSGLIALSGCAEKPDKTLNIIANSWIGYSPLFYAKEKGWLDEHDIRLSSVVSLGESLHIYQSAKLDAFAGTQYEYQTMYRKDPSVIPILLLDRSNGGDMIMGNRSLDAIKSENGPINVYLEINSINYPVFNDFIHQHKLEGKTFNYINSDQIKLQSDATNRTEPTLVVTYTPYNHELEKQGFQTLASTADSLNLLVLDGIFTTESRYHAHKDQMLALKTLINHAIQALHDDPKEYYEKVKPYLENSRFEDFQSSLSTIEWLNKGVSPALQQRLDDANFPTRDLL</sequence>
<dbReference type="PANTHER" id="PTHR30024">
    <property type="entry name" value="ALIPHATIC SULFONATES-BINDING PROTEIN-RELATED"/>
    <property type="match status" value="1"/>
</dbReference>
<dbReference type="Gene3D" id="3.40.190.10">
    <property type="entry name" value="Periplasmic binding protein-like II"/>
    <property type="match status" value="1"/>
</dbReference>
<name>A0A410H5N2_9GAMM</name>
<dbReference type="AlphaFoldDB" id="A0A410H5N2"/>
<evidence type="ECO:0000256" key="1">
    <source>
        <dbReference type="ARBA" id="ARBA00004418"/>
    </source>
</evidence>
<keyword evidence="3" id="KW-0732">Signal</keyword>
<dbReference type="PROSITE" id="PS51257">
    <property type="entry name" value="PROKAR_LIPOPROTEIN"/>
    <property type="match status" value="1"/>
</dbReference>
<dbReference type="GO" id="GO:0042918">
    <property type="term" value="P:alkanesulfonate transmembrane transport"/>
    <property type="evidence" value="ECO:0007669"/>
    <property type="project" value="TreeGrafter"/>
</dbReference>
<dbReference type="GO" id="GO:0042597">
    <property type="term" value="C:periplasmic space"/>
    <property type="evidence" value="ECO:0007669"/>
    <property type="project" value="UniProtKB-SubCell"/>
</dbReference>
<evidence type="ECO:0000313" key="4">
    <source>
        <dbReference type="EMBL" id="QAB16196.1"/>
    </source>
</evidence>
<organism evidence="4 5">
    <name type="scientific">Hydrogenovibrio thermophilus</name>
    <dbReference type="NCBI Taxonomy" id="265883"/>
    <lineage>
        <taxon>Bacteria</taxon>
        <taxon>Pseudomonadati</taxon>
        <taxon>Pseudomonadota</taxon>
        <taxon>Gammaproteobacteria</taxon>
        <taxon>Thiotrichales</taxon>
        <taxon>Piscirickettsiaceae</taxon>
        <taxon>Hydrogenovibrio</taxon>
    </lineage>
</organism>
<evidence type="ECO:0000256" key="2">
    <source>
        <dbReference type="ARBA" id="ARBA00010742"/>
    </source>
</evidence>